<dbReference type="EMBL" id="CM064437">
    <property type="protein sequence ID" value="KAK3435687.1"/>
    <property type="molecule type" value="Genomic_DNA"/>
</dbReference>
<proteinExistence type="predicted"/>
<comment type="caution">
    <text evidence="1">The sequence shown here is derived from an EMBL/GenBank/DDBJ whole genome shotgun (WGS) entry which is preliminary data.</text>
</comment>
<evidence type="ECO:0000313" key="2">
    <source>
        <dbReference type="Proteomes" id="UP000030711"/>
    </source>
</evidence>
<name>A0ACC3LAV7_EUCGR</name>
<organism evidence="1 2">
    <name type="scientific">Eucalyptus grandis</name>
    <name type="common">Flooded gum</name>
    <dbReference type="NCBI Taxonomy" id="71139"/>
    <lineage>
        <taxon>Eukaryota</taxon>
        <taxon>Viridiplantae</taxon>
        <taxon>Streptophyta</taxon>
        <taxon>Embryophyta</taxon>
        <taxon>Tracheophyta</taxon>
        <taxon>Spermatophyta</taxon>
        <taxon>Magnoliopsida</taxon>
        <taxon>eudicotyledons</taxon>
        <taxon>Gunneridae</taxon>
        <taxon>Pentapetalae</taxon>
        <taxon>rosids</taxon>
        <taxon>malvids</taxon>
        <taxon>Myrtales</taxon>
        <taxon>Myrtaceae</taxon>
        <taxon>Myrtoideae</taxon>
        <taxon>Eucalypteae</taxon>
        <taxon>Eucalyptus</taxon>
    </lineage>
</organism>
<evidence type="ECO:0000313" key="1">
    <source>
        <dbReference type="EMBL" id="KAK3435687.1"/>
    </source>
</evidence>
<reference evidence="1 2" key="1">
    <citation type="journal article" date="2014" name="Nature">
        <title>The genome of Eucalyptus grandis.</title>
        <authorList>
            <person name="Myburg A.A."/>
            <person name="Grattapaglia D."/>
            <person name="Tuskan G.A."/>
            <person name="Hellsten U."/>
            <person name="Hayes R.D."/>
            <person name="Grimwood J."/>
            <person name="Jenkins J."/>
            <person name="Lindquist E."/>
            <person name="Tice H."/>
            <person name="Bauer D."/>
            <person name="Goodstein D.M."/>
            <person name="Dubchak I."/>
            <person name="Poliakov A."/>
            <person name="Mizrachi E."/>
            <person name="Kullan A.R."/>
            <person name="Hussey S.G."/>
            <person name="Pinard D."/>
            <person name="van der Merwe K."/>
            <person name="Singh P."/>
            <person name="van Jaarsveld I."/>
            <person name="Silva-Junior O.B."/>
            <person name="Togawa R.C."/>
            <person name="Pappas M.R."/>
            <person name="Faria D.A."/>
            <person name="Sansaloni C.P."/>
            <person name="Petroli C.D."/>
            <person name="Yang X."/>
            <person name="Ranjan P."/>
            <person name="Tschaplinski T.J."/>
            <person name="Ye C.Y."/>
            <person name="Li T."/>
            <person name="Sterck L."/>
            <person name="Vanneste K."/>
            <person name="Murat F."/>
            <person name="Soler M."/>
            <person name="Clemente H.S."/>
            <person name="Saidi N."/>
            <person name="Cassan-Wang H."/>
            <person name="Dunand C."/>
            <person name="Hefer C.A."/>
            <person name="Bornberg-Bauer E."/>
            <person name="Kersting A.R."/>
            <person name="Vining K."/>
            <person name="Amarasinghe V."/>
            <person name="Ranik M."/>
            <person name="Naithani S."/>
            <person name="Elser J."/>
            <person name="Boyd A.E."/>
            <person name="Liston A."/>
            <person name="Spatafora J.W."/>
            <person name="Dharmwardhana P."/>
            <person name="Raja R."/>
            <person name="Sullivan C."/>
            <person name="Romanel E."/>
            <person name="Alves-Ferreira M."/>
            <person name="Kulheim C."/>
            <person name="Foley W."/>
            <person name="Carocha V."/>
            <person name="Paiva J."/>
            <person name="Kudrna D."/>
            <person name="Brommonschenkel S.H."/>
            <person name="Pasquali G."/>
            <person name="Byrne M."/>
            <person name="Rigault P."/>
            <person name="Tibbits J."/>
            <person name="Spokevicius A."/>
            <person name="Jones R.C."/>
            <person name="Steane D.A."/>
            <person name="Vaillancourt R.E."/>
            <person name="Potts B.M."/>
            <person name="Joubert F."/>
            <person name="Barry K."/>
            <person name="Pappas G.J."/>
            <person name="Strauss S.H."/>
            <person name="Jaiswal P."/>
            <person name="Grima-Pettenati J."/>
            <person name="Salse J."/>
            <person name="Van de Peer Y."/>
            <person name="Rokhsar D.S."/>
            <person name="Schmutz J."/>
        </authorList>
    </citation>
    <scope>NUCLEOTIDE SEQUENCE [LARGE SCALE GENOMIC DNA]</scope>
    <source>
        <strain evidence="2">cv. BRASUZ1</strain>
        <tissue evidence="1">Leaf extractions</tissue>
    </source>
</reference>
<protein>
    <submittedName>
        <fullName evidence="1">Uncharacterized protein</fullName>
    </submittedName>
</protein>
<keyword evidence="2" id="KW-1185">Reference proteome</keyword>
<gene>
    <name evidence="1" type="ORF">EUGRSUZ_C00397</name>
</gene>
<dbReference type="Proteomes" id="UP000030711">
    <property type="component" value="Chromosome 3"/>
</dbReference>
<sequence>MLSSPQATSPSSSSSQSQRQWLSNFMSALRFASPPVKTLLSIGGSGDIPAALLAEIASCPSSRKPPLLLTAVVYFASDFFLDAAYRTYPVAAIRKNLDWINAMCYDYHGAWDPSATGAQTAFFDPKSNLSSIHGLKSWLQARLPRKQVVMGLPLYRRSWELKDPNVTEISAPALSFMAGKGELASFLIFFLCLYPSLEEQTRVKSGYFYAGSEIPVSDIDSSLFSHLICAFASIDSSAHPFSFNSSFEQIFSTFTSTVKRKNPSITTLLSVWAGGEDPSAFASMLGESSSRRSFIESTIEKTRLYAFSGIDLFGVWLGRSINITNLSVLLGEWRDGVDAESRKSGKPRLLLAMGVYCQSIVDSLSFPLDSIQRYLDWVHLIAYDYHLPTREKGFPARKLVLGLPYHGYAWQLEDSSGDAIGHPAVGPAETADGAFAYKAIKSFIQDFGYGASSVYNGTYVVNFYSKGLVWINFDDVEAIRAKVTYAKEKGLLGYSVFQINSDQNWVLSRTGENLESSAPKLQTFGYATLRAATDNFSSENKIREGGFGPVYKGKLRKGREIAIKRLSKTSNQGPEEFQNEVMLAVILQHVNLVRLLGFCTDRKEKMLVYEFMPNKSLDFYLFDPIKKYSLDWVKRVHIIEGITQRFLYLYEYSNFTIIHRDLKASNVLLDDEMNPKISDFGMARIFKKDDAEANTNRIVGTYGYIPPEYVRKGIYSMKYDVYSFGVLLLQISGKRTSCYYGLDENLNLLDYAYEQWKDDKCMEFVDPSLDDSSSSCKLLRCIQVALLCVQEKAGDRPSMLEVSSMLKNEFSAVNFPKKSAFSIKKDEDEDKDDKCLLQEAMPSVNDASISELFPR</sequence>
<accession>A0ACC3LAV7</accession>